<dbReference type="Gene3D" id="2.40.50.120">
    <property type="match status" value="1"/>
</dbReference>
<dbReference type="OMA" id="MENRCTK"/>
<dbReference type="SMART" id="SM01419">
    <property type="entry name" value="Thiol-ester_cl"/>
    <property type="match status" value="1"/>
</dbReference>
<dbReference type="InParanoid" id="H3B954"/>
<reference evidence="10" key="1">
    <citation type="submission" date="2011-08" db="EMBL/GenBank/DDBJ databases">
        <title>The draft genome of Latimeria chalumnae.</title>
        <authorList>
            <person name="Di Palma F."/>
            <person name="Alfoldi J."/>
            <person name="Johnson J."/>
            <person name="Berlin A."/>
            <person name="Gnerre S."/>
            <person name="Jaffe D."/>
            <person name="MacCallum I."/>
            <person name="Young S."/>
            <person name="Walker B.J."/>
            <person name="Lander E."/>
            <person name="Lindblad-Toh K."/>
        </authorList>
    </citation>
    <scope>NUCLEOTIDE SEQUENCE [LARGE SCALE GENOMIC DNA]</scope>
    <source>
        <strain evidence="10">Wild caught</strain>
    </source>
</reference>
<dbReference type="Gene3D" id="1.20.50.70">
    <property type="match status" value="1"/>
</dbReference>
<dbReference type="InterPro" id="IPR000020">
    <property type="entry name" value="Anaphylatoxin/fibulin"/>
</dbReference>
<dbReference type="Pfam" id="PF01759">
    <property type="entry name" value="NTR"/>
    <property type="match status" value="1"/>
</dbReference>
<dbReference type="InterPro" id="IPR019742">
    <property type="entry name" value="MacrogloblnA2_CS"/>
</dbReference>
<dbReference type="SMART" id="SM01361">
    <property type="entry name" value="A2M_recep"/>
    <property type="match status" value="1"/>
</dbReference>
<dbReference type="InterPro" id="IPR001840">
    <property type="entry name" value="Anaphylatoxn_comp_syst_dom"/>
</dbReference>
<evidence type="ECO:0000256" key="4">
    <source>
        <dbReference type="ARBA" id="ARBA00022966"/>
    </source>
</evidence>
<dbReference type="PROSITE" id="PS50189">
    <property type="entry name" value="NTR"/>
    <property type="match status" value="1"/>
</dbReference>
<dbReference type="GO" id="GO:0006956">
    <property type="term" value="P:complement activation"/>
    <property type="evidence" value="ECO:0007669"/>
    <property type="project" value="InterPro"/>
</dbReference>
<reference evidence="9" key="3">
    <citation type="submission" date="2025-09" db="UniProtKB">
        <authorList>
            <consortium name="Ensembl"/>
        </authorList>
    </citation>
    <scope>IDENTIFICATION</scope>
</reference>
<dbReference type="Pfam" id="PF07703">
    <property type="entry name" value="A2M_BRD"/>
    <property type="match status" value="1"/>
</dbReference>
<feature type="region of interest" description="Disordered" evidence="6">
    <location>
        <begin position="1"/>
        <end position="29"/>
    </location>
</feature>
<evidence type="ECO:0000259" key="7">
    <source>
        <dbReference type="PROSITE" id="PS01178"/>
    </source>
</evidence>
<dbReference type="EMBL" id="AFYH01056391">
    <property type="status" value="NOT_ANNOTATED_CDS"/>
    <property type="molecule type" value="Genomic_DNA"/>
</dbReference>
<dbReference type="InterPro" id="IPR008993">
    <property type="entry name" value="TIMP-like_OB-fold"/>
</dbReference>
<evidence type="ECO:0000256" key="1">
    <source>
        <dbReference type="ARBA" id="ARBA00004613"/>
    </source>
</evidence>
<dbReference type="SUPFAM" id="SSF50242">
    <property type="entry name" value="TIMP-like"/>
    <property type="match status" value="1"/>
</dbReference>
<dbReference type="CDD" id="cd03583">
    <property type="entry name" value="NTR_complement_C3"/>
    <property type="match status" value="1"/>
</dbReference>
<dbReference type="SUPFAM" id="SSF49410">
    <property type="entry name" value="Alpha-macroglobulin receptor domain"/>
    <property type="match status" value="1"/>
</dbReference>
<keyword evidence="2" id="KW-0964">Secreted</keyword>
<dbReference type="SMART" id="SM01360">
    <property type="entry name" value="A2M"/>
    <property type="match status" value="1"/>
</dbReference>
<evidence type="ECO:0000256" key="3">
    <source>
        <dbReference type="ARBA" id="ARBA00022729"/>
    </source>
</evidence>
<dbReference type="Pfam" id="PF01821">
    <property type="entry name" value="ANATO"/>
    <property type="match status" value="1"/>
</dbReference>
<dbReference type="FunFam" id="1.20.91.20:FF:000001">
    <property type="entry name" value="Complement C3"/>
    <property type="match status" value="1"/>
</dbReference>
<dbReference type="Pfam" id="PF00207">
    <property type="entry name" value="A2M"/>
    <property type="match status" value="1"/>
</dbReference>
<dbReference type="HOGENOM" id="CLU_001634_4_0_1"/>
<dbReference type="Pfam" id="PF21308">
    <property type="entry name" value="C3_CUB2"/>
    <property type="match status" value="1"/>
</dbReference>
<dbReference type="SUPFAM" id="SSF48239">
    <property type="entry name" value="Terpenoid cyclases/Protein prenyltransferases"/>
    <property type="match status" value="1"/>
</dbReference>
<dbReference type="EMBL" id="AFYH01056393">
    <property type="status" value="NOT_ANNOTATED_CDS"/>
    <property type="molecule type" value="Genomic_DNA"/>
</dbReference>
<dbReference type="PANTHER" id="PTHR11412">
    <property type="entry name" value="MACROGLOBULIN / COMPLEMENT"/>
    <property type="match status" value="1"/>
</dbReference>
<reference evidence="9" key="2">
    <citation type="submission" date="2025-08" db="UniProtKB">
        <authorList>
            <consortium name="Ensembl"/>
        </authorList>
    </citation>
    <scope>IDENTIFICATION</scope>
</reference>
<dbReference type="EMBL" id="AFYH01056396">
    <property type="status" value="NOT_ANNOTATED_CDS"/>
    <property type="molecule type" value="Genomic_DNA"/>
</dbReference>
<dbReference type="PROSITE" id="PS01178">
    <property type="entry name" value="ANAPHYLATOXIN_2"/>
    <property type="match status" value="1"/>
</dbReference>
<dbReference type="Gene3D" id="2.60.40.10">
    <property type="entry name" value="Immunoglobulins"/>
    <property type="match status" value="2"/>
</dbReference>
<sequence length="1286" mass="143779">LQVRVENPDESLASNVPVTAEPGTVEGRTNKDGEVKLRLNTPGVVNNLQITVKTEVENLSEQQQAKATYTVEPYQTQGGSRNYLHIGIPSLEMEPNENLNIDFYLTTENPGIENQIKYISYLIMSRGKLIRAGHQQRLQGQALVTMPLLVAPEFIPSFRIVAYYHVNRGGQLEIVSDSAWVDVKDTCMGTLRVTSRGGTYQPADQLKITLQGDPGAKVGLVIVDKAVYVLNKKYKITQSKMWDSVEKSDIGCTPGGGANNMGVFSDAGLVFETNKGINTAPRTALHCPQPSKRKRRTVNLIEAKTSQVTQFQDKNLKMCCEDGMKQNPMGHSCEKRAQYIQDNPDCVKAFLQCCNYISKLTEDQKKELVLGRSDEDEDYLSSEEILSRSDFPESWLWQVVTMPKAPVHANGLVSNDIITYLKDSITTWELLAVSLSPKKGICVADPYEITVLKDFFIDLRLPYSVVRNEQVEVRAVLYNYGANDIIVRVEFLYNEKLCSAATRKTKFRQEVTIKAHSSQVVPYVVIPLELGQLEIEVKAAVRNQFVSDGVKKKLKVVPEGILMRKDTSIVLSPEALGKNGEQEEIVHLVEVEDIVPGTEPETIISVKGNVIEEIIENSIDGANLKHLIRVPSGCGEQNMITMTPGVIATHYLDKTKQWERIGMDQRERAIGYIRQGYTQQLAFRKPDNSFAVYLTHSSSTWLTAYVVKVFAMADTLIAIDPQVLCGAVKWLVLEKQKPDGLFQETATVYHKEMQGGYVGSEGDASLTAFVLIAMAEAREVCSRNVASLEGSIQKAEDYLKNRLPELTRPYSIAITSYALALLGNEAGIFKLIEAATPEGDHWPEPKGSLFTIEATAYALLANLHYRKADRIPPIVKWLTEQRFYGGGYGSTQATIIAFQALALYQLEYCALKETNLDISLQLPGRSNPTNWKITEMNLGLAKSESGTFKDKFMVVAKGSGEGTMTVQTVYYAVLANENKCNKFDLRVTVEEAPDARRPENALGSLKLTVCSRFKEDADSTMTILDITMLTGYSPDIGDLNRLQNGVDRYISKYEMDKVLSAKGSLIIYLDKVSSKEDDCIALKLHQMYKVGLIQPAAVTVYEYYNTENHCTRFYHPTKESGLLSKICQAEVCRCAEEKCGALQKHGTQISIEERTDEACAVGVDYVYKAKFVDLNETDSHDTYVMQILEVIKAGSDKGEPKDQRRNFISHKICRESLNLQLDKEYLVMGHSTDLWDTATETNYIIGGNTWIEWWPTEAECQNPSHQNLCNDFFQFADQMLVLGCPN</sequence>
<dbReference type="FunFam" id="2.60.40.690:FF:000004">
    <property type="entry name" value="Complement C3"/>
    <property type="match status" value="1"/>
</dbReference>
<dbReference type="InterPro" id="IPR040839">
    <property type="entry name" value="MG4"/>
</dbReference>
<dbReference type="InterPro" id="IPR011625">
    <property type="entry name" value="A2M_N_BRD"/>
</dbReference>
<dbReference type="SMART" id="SM00643">
    <property type="entry name" value="C345C"/>
    <property type="match status" value="1"/>
</dbReference>
<dbReference type="CDD" id="cd02896">
    <property type="entry name" value="complement_C3_C4_C5"/>
    <property type="match status" value="1"/>
</dbReference>
<dbReference type="PROSITE" id="PS01177">
    <property type="entry name" value="ANAPHYLATOXIN_1"/>
    <property type="match status" value="1"/>
</dbReference>
<dbReference type="Ensembl" id="ENSLACT00000018558.1">
    <property type="protein sequence ID" value="ENSLACP00000018425.1"/>
    <property type="gene ID" value="ENSLACG00000016227.1"/>
</dbReference>
<dbReference type="InterPro" id="IPR008930">
    <property type="entry name" value="Terpenoid_cyclase/PrenylTrfase"/>
</dbReference>
<comment type="subcellular location">
    <subcellularLocation>
        <location evidence="1">Secreted</location>
    </subcellularLocation>
</comment>
<dbReference type="Gene3D" id="1.50.10.20">
    <property type="match status" value="1"/>
</dbReference>
<dbReference type="Gene3D" id="2.60.40.1930">
    <property type="match status" value="1"/>
</dbReference>
<dbReference type="SUPFAM" id="SSF47686">
    <property type="entry name" value="Anaphylotoxins (complement system)"/>
    <property type="match status" value="1"/>
</dbReference>
<dbReference type="Pfam" id="PF07678">
    <property type="entry name" value="TED_complement"/>
    <property type="match status" value="1"/>
</dbReference>
<evidence type="ECO:0000313" key="9">
    <source>
        <dbReference type="Ensembl" id="ENSLACP00000018425.1"/>
    </source>
</evidence>
<dbReference type="Gene3D" id="6.20.50.160">
    <property type="match status" value="1"/>
</dbReference>
<dbReference type="InterPro" id="IPR018081">
    <property type="entry name" value="Anaphylatoxin_comp_syst"/>
</dbReference>
<dbReference type="FunFam" id="2.40.50.120:FF:000013">
    <property type="entry name" value="Complement C3"/>
    <property type="match status" value="1"/>
</dbReference>
<dbReference type="PROSITE" id="PS00477">
    <property type="entry name" value="ALPHA_2_MACROGLOBULIN"/>
    <property type="match status" value="1"/>
</dbReference>
<dbReference type="Gene3D" id="2.60.40.690">
    <property type="entry name" value="Alpha-macroglobulin, receptor-binding domain"/>
    <property type="match status" value="1"/>
</dbReference>
<organism evidence="9 10">
    <name type="scientific">Latimeria chalumnae</name>
    <name type="common">Coelacanth</name>
    <dbReference type="NCBI Taxonomy" id="7897"/>
    <lineage>
        <taxon>Eukaryota</taxon>
        <taxon>Metazoa</taxon>
        <taxon>Chordata</taxon>
        <taxon>Craniata</taxon>
        <taxon>Vertebrata</taxon>
        <taxon>Euteleostomi</taxon>
        <taxon>Coelacanthiformes</taxon>
        <taxon>Coelacanthidae</taxon>
        <taxon>Latimeria</taxon>
    </lineage>
</organism>
<dbReference type="InterPro" id="IPR009048">
    <property type="entry name" value="A-macroglobulin_rcpt-bd"/>
</dbReference>
<dbReference type="FunFam" id="2.60.40.1930:FF:000008">
    <property type="entry name" value="Complement C3"/>
    <property type="match status" value="1"/>
</dbReference>
<dbReference type="eggNOG" id="KOG1366">
    <property type="taxonomic scope" value="Eukaryota"/>
</dbReference>
<dbReference type="EMBL" id="AFYH01056392">
    <property type="status" value="NOT_ANNOTATED_CDS"/>
    <property type="molecule type" value="Genomic_DNA"/>
</dbReference>
<dbReference type="EMBL" id="AFYH01056394">
    <property type="status" value="NOT_ANNOTATED_CDS"/>
    <property type="molecule type" value="Genomic_DNA"/>
</dbReference>
<dbReference type="STRING" id="7897.ENSLACP00000018425"/>
<gene>
    <name evidence="9" type="primary">LOC102353531</name>
</gene>
<dbReference type="Pfam" id="PF07677">
    <property type="entry name" value="A2M_recep"/>
    <property type="match status" value="1"/>
</dbReference>
<dbReference type="InterPro" id="IPR050473">
    <property type="entry name" value="A2M/Complement_sys"/>
</dbReference>
<dbReference type="GeneTree" id="ENSGT00940000154063"/>
<feature type="domain" description="NTR" evidence="8">
    <location>
        <begin position="1139"/>
        <end position="1284"/>
    </location>
</feature>
<proteinExistence type="predicted"/>
<dbReference type="FunFam" id="2.20.130.20:FF:000001">
    <property type="entry name" value="Complement C3"/>
    <property type="match status" value="1"/>
</dbReference>
<dbReference type="Gene3D" id="1.20.91.20">
    <property type="entry name" value="Anaphylotoxins (complement system)"/>
    <property type="match status" value="1"/>
</dbReference>
<dbReference type="GO" id="GO:0005615">
    <property type="term" value="C:extracellular space"/>
    <property type="evidence" value="ECO:0007669"/>
    <property type="project" value="InterPro"/>
</dbReference>
<dbReference type="InterPro" id="IPR047565">
    <property type="entry name" value="Alpha-macroglob_thiol-ester_cl"/>
</dbReference>
<evidence type="ECO:0000256" key="2">
    <source>
        <dbReference type="ARBA" id="ARBA00022525"/>
    </source>
</evidence>
<dbReference type="InterPro" id="IPR001134">
    <property type="entry name" value="Netrin_domain"/>
</dbReference>
<dbReference type="FunCoup" id="H3B954">
    <property type="interactions" value="798"/>
</dbReference>
<dbReference type="Pfam" id="PF17789">
    <property type="entry name" value="MG4"/>
    <property type="match status" value="1"/>
</dbReference>
<evidence type="ECO:0000259" key="8">
    <source>
        <dbReference type="PROSITE" id="PS50189"/>
    </source>
</evidence>
<dbReference type="InterPro" id="IPR048848">
    <property type="entry name" value="C3_CUB2"/>
</dbReference>
<dbReference type="Proteomes" id="UP000008672">
    <property type="component" value="Unassembled WGS sequence"/>
</dbReference>
<dbReference type="PRINTS" id="PR00004">
    <property type="entry name" value="ANAPHYLATOXN"/>
</dbReference>
<keyword evidence="5" id="KW-1015">Disulfide bond</keyword>
<evidence type="ECO:0000313" key="10">
    <source>
        <dbReference type="Proteomes" id="UP000008672"/>
    </source>
</evidence>
<feature type="domain" description="Anaphylatoxin-like" evidence="7">
    <location>
        <begin position="319"/>
        <end position="354"/>
    </location>
</feature>
<dbReference type="EMBL" id="AFYH01056389">
    <property type="status" value="NOT_ANNOTATED_CDS"/>
    <property type="molecule type" value="Genomic_DNA"/>
</dbReference>
<dbReference type="InterPro" id="IPR001599">
    <property type="entry name" value="Macroglobln_a2"/>
</dbReference>
<name>H3B954_LATCH</name>
<dbReference type="GO" id="GO:0004866">
    <property type="term" value="F:endopeptidase inhibitor activity"/>
    <property type="evidence" value="ECO:0007669"/>
    <property type="project" value="InterPro"/>
</dbReference>
<keyword evidence="4" id="KW-0882">Thioester bond</keyword>
<dbReference type="InterPro" id="IPR018933">
    <property type="entry name" value="Netrin_module_non-TIMP"/>
</dbReference>
<evidence type="ECO:0000256" key="6">
    <source>
        <dbReference type="SAM" id="MobiDB-lite"/>
    </source>
</evidence>
<dbReference type="Gene3D" id="2.60.120.1540">
    <property type="match status" value="1"/>
</dbReference>
<dbReference type="InterPro" id="IPR036595">
    <property type="entry name" value="A-macroglobulin_rcpt-bd_sf"/>
</dbReference>
<dbReference type="InterPro" id="IPR011626">
    <property type="entry name" value="Alpha-macroglobulin_TED"/>
</dbReference>
<dbReference type="InterPro" id="IPR013783">
    <property type="entry name" value="Ig-like_fold"/>
</dbReference>
<dbReference type="EMBL" id="AFYH01056397">
    <property type="status" value="NOT_ANNOTATED_CDS"/>
    <property type="molecule type" value="Genomic_DNA"/>
</dbReference>
<protein>
    <submittedName>
        <fullName evidence="9">Complement C3</fullName>
    </submittedName>
</protein>
<dbReference type="Gene3D" id="2.20.130.20">
    <property type="match status" value="1"/>
</dbReference>
<dbReference type="Bgee" id="ENSLACG00000016227">
    <property type="expression patterns" value="Expressed in chordate pharynx and 1 other cell type or tissue"/>
</dbReference>
<dbReference type="EMBL" id="AFYH01056395">
    <property type="status" value="NOT_ANNOTATED_CDS"/>
    <property type="molecule type" value="Genomic_DNA"/>
</dbReference>
<dbReference type="SMART" id="SM01359">
    <property type="entry name" value="A2M_N_2"/>
    <property type="match status" value="1"/>
</dbReference>
<evidence type="ECO:0000256" key="5">
    <source>
        <dbReference type="ARBA" id="ARBA00023157"/>
    </source>
</evidence>
<dbReference type="SMART" id="SM00104">
    <property type="entry name" value="ANATO"/>
    <property type="match status" value="1"/>
</dbReference>
<dbReference type="GO" id="GO:0006954">
    <property type="term" value="P:inflammatory response"/>
    <property type="evidence" value="ECO:0007669"/>
    <property type="project" value="InterPro"/>
</dbReference>
<dbReference type="InterPro" id="IPR035815">
    <property type="entry name" value="NTR_complement_C3"/>
</dbReference>
<dbReference type="FunFam" id="2.60.40.10:FF:000155">
    <property type="entry name" value="complement C3 isoform X1"/>
    <property type="match status" value="1"/>
</dbReference>
<dbReference type="CDD" id="cd00017">
    <property type="entry name" value="ANATO"/>
    <property type="match status" value="1"/>
</dbReference>
<dbReference type="PANTHER" id="PTHR11412:SF81">
    <property type="entry name" value="COMPLEMENT C3"/>
    <property type="match status" value="1"/>
</dbReference>
<dbReference type="EMBL" id="AFYH01056390">
    <property type="status" value="NOT_ANNOTATED_CDS"/>
    <property type="molecule type" value="Genomic_DNA"/>
</dbReference>
<accession>H3B954</accession>
<keyword evidence="3" id="KW-0732">Signal</keyword>
<keyword evidence="10" id="KW-1185">Reference proteome</keyword>